<dbReference type="InterPro" id="IPR007235">
    <property type="entry name" value="Glyco_trans_28_C"/>
</dbReference>
<evidence type="ECO:0000313" key="2">
    <source>
        <dbReference type="EMBL" id="MDY0882023.1"/>
    </source>
</evidence>
<dbReference type="Proteomes" id="UP001279642">
    <property type="component" value="Unassembled WGS sequence"/>
</dbReference>
<proteinExistence type="predicted"/>
<dbReference type="EMBL" id="JAXCLW010000001">
    <property type="protein sequence ID" value="MDY0882023.1"/>
    <property type="molecule type" value="Genomic_DNA"/>
</dbReference>
<dbReference type="PANTHER" id="PTHR21015:SF28">
    <property type="entry name" value="SLL1722 PROTEIN"/>
    <property type="match status" value="1"/>
</dbReference>
<keyword evidence="3" id="KW-1185">Reference proteome</keyword>
<dbReference type="RefSeq" id="WP_320507059.1">
    <property type="nucleotide sequence ID" value="NZ_JAXCLW010000001.1"/>
</dbReference>
<dbReference type="PANTHER" id="PTHR21015">
    <property type="entry name" value="UDP-N-ACETYLGLUCOSAMINE--N-ACETYLMURAMYL-(PENTAPEPTIDE) PYROPHOSPHORYL-UNDECAPRENOL N-ACETYLGLUCOSAMINE TRANSFERASE 1"/>
    <property type="match status" value="1"/>
</dbReference>
<dbReference type="Gene3D" id="3.40.50.2000">
    <property type="entry name" value="Glycogen Phosphorylase B"/>
    <property type="match status" value="1"/>
</dbReference>
<organism evidence="2 3">
    <name type="scientific">Dongia soli</name>
    <dbReference type="NCBI Taxonomy" id="600628"/>
    <lineage>
        <taxon>Bacteria</taxon>
        <taxon>Pseudomonadati</taxon>
        <taxon>Pseudomonadota</taxon>
        <taxon>Alphaproteobacteria</taxon>
        <taxon>Rhodospirillales</taxon>
        <taxon>Dongiaceae</taxon>
        <taxon>Dongia</taxon>
    </lineage>
</organism>
<evidence type="ECO:0000259" key="1">
    <source>
        <dbReference type="Pfam" id="PF04101"/>
    </source>
</evidence>
<reference evidence="2 3" key="1">
    <citation type="journal article" date="2016" name="Antonie Van Leeuwenhoek">
        <title>Dongia soli sp. nov., isolated from soil from Dokdo, Korea.</title>
        <authorList>
            <person name="Kim D.U."/>
            <person name="Lee H."/>
            <person name="Kim H."/>
            <person name="Kim S.G."/>
            <person name="Ka J.O."/>
        </authorList>
    </citation>
    <scope>NUCLEOTIDE SEQUENCE [LARGE SCALE GENOMIC DNA]</scope>
    <source>
        <strain evidence="2 3">D78</strain>
    </source>
</reference>
<protein>
    <submittedName>
        <fullName evidence="2">Glycosyltransferase</fullName>
    </submittedName>
</protein>
<accession>A0ABU5E761</accession>
<comment type="caution">
    <text evidence="2">The sequence shown here is derived from an EMBL/GenBank/DDBJ whole genome shotgun (WGS) entry which is preliminary data.</text>
</comment>
<name>A0ABU5E761_9PROT</name>
<dbReference type="SUPFAM" id="SSF53756">
    <property type="entry name" value="UDP-Glycosyltransferase/glycogen phosphorylase"/>
    <property type="match status" value="1"/>
</dbReference>
<sequence length="381" mass="41241">MTARVFFYVQHLLGIGHLRRAAAIARGLREAGATVDFVSGGMPVEGLDIGGAQLIQLPPATAADSGFSAILDADGKPIDESWKAARRDRLLTHFAAARPDILLVEMYPFGRRQFRFELLPLLEAAAERRNRPLIACSLRDILVDKGRPDRLAEAVDLVKQRIDLVLVHGDPRLVTFDRTFAGAPAIADRLHYTGYVVERPVAAASADRERGEILVSAGGGAVGAPLLSTALAARPLSRHRKRPWHFITGRNLPARDAEILRHAAAPDIIVETFRPDFTRLLQSCLLSVSQGGYNTVMELIAARCPAVIVPFAEGAESEQSLRAALLAERGVFSVLPPAELTAQNLAAAIDRHHSPAAAFALDLDGARRSADILLRRGEGLR</sequence>
<feature type="domain" description="Glycosyl transferase family 28 C-terminal" evidence="1">
    <location>
        <begin position="219"/>
        <end position="355"/>
    </location>
</feature>
<gene>
    <name evidence="2" type="ORF">SMD27_04145</name>
</gene>
<evidence type="ECO:0000313" key="3">
    <source>
        <dbReference type="Proteomes" id="UP001279642"/>
    </source>
</evidence>
<dbReference type="Pfam" id="PF04101">
    <property type="entry name" value="Glyco_tran_28_C"/>
    <property type="match status" value="1"/>
</dbReference>